<dbReference type="Pfam" id="PF06296">
    <property type="entry name" value="RelE"/>
    <property type="match status" value="1"/>
</dbReference>
<proteinExistence type="predicted"/>
<evidence type="ECO:0000313" key="2">
    <source>
        <dbReference type="Proteomes" id="UP001501671"/>
    </source>
</evidence>
<comment type="caution">
    <text evidence="1">The sequence shown here is derived from an EMBL/GenBank/DDBJ whole genome shotgun (WGS) entry which is preliminary data.</text>
</comment>
<dbReference type="EMBL" id="BAABFO010000002">
    <property type="protein sequence ID" value="GAA4325349.1"/>
    <property type="molecule type" value="Genomic_DNA"/>
</dbReference>
<keyword evidence="2" id="KW-1185">Reference proteome</keyword>
<accession>A0ABP8GJ48</accession>
<dbReference type="InterPro" id="IPR009387">
    <property type="entry name" value="HigB-2"/>
</dbReference>
<dbReference type="Proteomes" id="UP001501671">
    <property type="component" value="Unassembled WGS sequence"/>
</dbReference>
<organism evidence="1 2">
    <name type="scientific">Pigmentiphaga soli</name>
    <dbReference type="NCBI Taxonomy" id="1007095"/>
    <lineage>
        <taxon>Bacteria</taxon>
        <taxon>Pseudomonadati</taxon>
        <taxon>Pseudomonadota</taxon>
        <taxon>Betaproteobacteria</taxon>
        <taxon>Burkholderiales</taxon>
        <taxon>Alcaligenaceae</taxon>
        <taxon>Pigmentiphaga</taxon>
    </lineage>
</organism>
<reference evidence="2" key="1">
    <citation type="journal article" date="2019" name="Int. J. Syst. Evol. Microbiol.">
        <title>The Global Catalogue of Microorganisms (GCM) 10K type strain sequencing project: providing services to taxonomists for standard genome sequencing and annotation.</title>
        <authorList>
            <consortium name="The Broad Institute Genomics Platform"/>
            <consortium name="The Broad Institute Genome Sequencing Center for Infectious Disease"/>
            <person name="Wu L."/>
            <person name="Ma J."/>
        </authorList>
    </citation>
    <scope>NUCLEOTIDE SEQUENCE [LARGE SCALE GENOMIC DNA]</scope>
    <source>
        <strain evidence="2">JCM 17666</strain>
    </source>
</reference>
<dbReference type="PIRSF" id="PIRSF018634">
    <property type="entry name" value="UCP018634"/>
    <property type="match status" value="1"/>
</dbReference>
<name>A0ABP8GJ48_9BURK</name>
<evidence type="ECO:0000313" key="1">
    <source>
        <dbReference type="EMBL" id="GAA4325349.1"/>
    </source>
</evidence>
<gene>
    <name evidence="1" type="ORF">GCM10023144_07630</name>
</gene>
<sequence>MADAMRKKQSRFFKTKAFAKLAAKAQILDEELLRAGKDLAEGKGDNLGGNVWKKRLNKNMHRSIVVEKVGDHWFFVYLYAKNDRENIDQAEEAAFKRLATLFAAMSSVQLDDQIKIKELLEIVSNGD</sequence>
<protein>
    <submittedName>
        <fullName evidence="1">Type II toxin-antitoxin system RelE/ParE family toxin</fullName>
    </submittedName>
</protein>